<dbReference type="InParanoid" id="F4SE56"/>
<dbReference type="RefSeq" id="XP_007419660.1">
    <property type="nucleotide sequence ID" value="XM_007419598.1"/>
</dbReference>
<gene>
    <name evidence="1" type="ORF">MELLADRAFT_114618</name>
</gene>
<evidence type="ECO:0000313" key="2">
    <source>
        <dbReference type="Proteomes" id="UP000001072"/>
    </source>
</evidence>
<dbReference type="VEuPathDB" id="FungiDB:MELLADRAFT_114618"/>
<dbReference type="GeneID" id="18925411"/>
<accession>F4SE56</accession>
<dbReference type="HOGENOM" id="CLU_2242930_0_0_1"/>
<dbReference type="KEGG" id="mlr:MELLADRAFT_114618"/>
<name>F4SE56_MELLP</name>
<proteinExistence type="predicted"/>
<reference evidence="2" key="1">
    <citation type="journal article" date="2011" name="Proc. Natl. Acad. Sci. U.S.A.">
        <title>Obligate biotrophy features unraveled by the genomic analysis of rust fungi.</title>
        <authorList>
            <person name="Duplessis S."/>
            <person name="Cuomo C.A."/>
            <person name="Lin Y.-C."/>
            <person name="Aerts A."/>
            <person name="Tisserant E."/>
            <person name="Veneault-Fourrey C."/>
            <person name="Joly D.L."/>
            <person name="Hacquard S."/>
            <person name="Amselem J."/>
            <person name="Cantarel B.L."/>
            <person name="Chiu R."/>
            <person name="Coutinho P.M."/>
            <person name="Feau N."/>
            <person name="Field M."/>
            <person name="Frey P."/>
            <person name="Gelhaye E."/>
            <person name="Goldberg J."/>
            <person name="Grabherr M.G."/>
            <person name="Kodira C.D."/>
            <person name="Kohler A."/>
            <person name="Kuees U."/>
            <person name="Lindquist E.A."/>
            <person name="Lucas S.M."/>
            <person name="Mago R."/>
            <person name="Mauceli E."/>
            <person name="Morin E."/>
            <person name="Murat C."/>
            <person name="Pangilinan J.L."/>
            <person name="Park R."/>
            <person name="Pearson M."/>
            <person name="Quesneville H."/>
            <person name="Rouhier N."/>
            <person name="Sakthikumar S."/>
            <person name="Salamov A.A."/>
            <person name="Schmutz J."/>
            <person name="Selles B."/>
            <person name="Shapiro H."/>
            <person name="Tanguay P."/>
            <person name="Tuskan G.A."/>
            <person name="Henrissat B."/>
            <person name="Van de Peer Y."/>
            <person name="Rouze P."/>
            <person name="Ellis J.G."/>
            <person name="Dodds P.N."/>
            <person name="Schein J.E."/>
            <person name="Zhong S."/>
            <person name="Hamelin R.C."/>
            <person name="Grigoriev I.V."/>
            <person name="Szabo L.J."/>
            <person name="Martin F."/>
        </authorList>
    </citation>
    <scope>NUCLEOTIDE SEQUENCE [LARGE SCALE GENOMIC DNA]</scope>
    <source>
        <strain evidence="2">98AG31 / pathotype 3-4-7</strain>
    </source>
</reference>
<protein>
    <submittedName>
        <fullName evidence="1">Uncharacterized protein</fullName>
    </submittedName>
</protein>
<keyword evidence="2" id="KW-1185">Reference proteome</keyword>
<feature type="non-terminal residue" evidence="1">
    <location>
        <position position="105"/>
    </location>
</feature>
<organism evidence="2">
    <name type="scientific">Melampsora larici-populina (strain 98AG31 / pathotype 3-4-7)</name>
    <name type="common">Poplar leaf rust fungus</name>
    <dbReference type="NCBI Taxonomy" id="747676"/>
    <lineage>
        <taxon>Eukaryota</taxon>
        <taxon>Fungi</taxon>
        <taxon>Dikarya</taxon>
        <taxon>Basidiomycota</taxon>
        <taxon>Pucciniomycotina</taxon>
        <taxon>Pucciniomycetes</taxon>
        <taxon>Pucciniales</taxon>
        <taxon>Melampsoraceae</taxon>
        <taxon>Melampsora</taxon>
    </lineage>
</organism>
<sequence length="105" mass="11813">MYAEVDEQFEVFSRKCYMAYKVALEKINNLHVPTLEVSTPLTDVTTTTPFEQIASQICVVLEAIDNKFTINAKVPKSNTTGLVLHEVVDSPCPLTCEQSQKLYKN</sequence>
<evidence type="ECO:0000313" key="1">
    <source>
        <dbReference type="EMBL" id="EGF97070.1"/>
    </source>
</evidence>
<dbReference type="EMBL" id="GL883345">
    <property type="protein sequence ID" value="EGF97070.1"/>
    <property type="molecule type" value="Genomic_DNA"/>
</dbReference>
<dbReference type="Proteomes" id="UP000001072">
    <property type="component" value="Unassembled WGS sequence"/>
</dbReference>
<dbReference type="AlphaFoldDB" id="F4SE56"/>